<keyword evidence="2" id="KW-0472">Membrane</keyword>
<dbReference type="AlphaFoldDB" id="A0A0F0L9J6"/>
<gene>
    <name evidence="3" type="ORF">RS83_01443</name>
</gene>
<dbReference type="Proteomes" id="UP000033640">
    <property type="component" value="Unassembled WGS sequence"/>
</dbReference>
<sequence length="139" mass="13977">MSTEMTPPAAPADRNDETTPITETPLDETAPTDVAEAQPAPPAPPASPAASAAVAVEPTAPRVRGAAIIWGLLFAVIAFAGIWTLTGDDRRSAAADAITTLTPGTVVALGLLALGVLVLVSGAVGLVRHAQRRAAASRP</sequence>
<evidence type="ECO:0000256" key="2">
    <source>
        <dbReference type="SAM" id="Phobius"/>
    </source>
</evidence>
<dbReference type="PATRIC" id="fig|82380.11.peg.1479"/>
<comment type="caution">
    <text evidence="3">The sequence shown here is derived from an EMBL/GenBank/DDBJ whole genome shotgun (WGS) entry which is preliminary data.</text>
</comment>
<feature type="region of interest" description="Disordered" evidence="1">
    <location>
        <begin position="1"/>
        <end position="52"/>
    </location>
</feature>
<proteinExistence type="predicted"/>
<feature type="transmembrane region" description="Helical" evidence="2">
    <location>
        <begin position="106"/>
        <end position="127"/>
    </location>
</feature>
<feature type="transmembrane region" description="Helical" evidence="2">
    <location>
        <begin position="67"/>
        <end position="86"/>
    </location>
</feature>
<organism evidence="3 4">
    <name type="scientific">Microbacterium oxydans</name>
    <dbReference type="NCBI Taxonomy" id="82380"/>
    <lineage>
        <taxon>Bacteria</taxon>
        <taxon>Bacillati</taxon>
        <taxon>Actinomycetota</taxon>
        <taxon>Actinomycetes</taxon>
        <taxon>Micrococcales</taxon>
        <taxon>Microbacteriaceae</taxon>
        <taxon>Microbacterium</taxon>
    </lineage>
</organism>
<keyword evidence="2" id="KW-1133">Transmembrane helix</keyword>
<name>A0A0F0L9J6_9MICO</name>
<dbReference type="RefSeq" id="WP_231587738.1">
    <property type="nucleotide sequence ID" value="NZ_JYIW01000022.1"/>
</dbReference>
<evidence type="ECO:0000256" key="1">
    <source>
        <dbReference type="SAM" id="MobiDB-lite"/>
    </source>
</evidence>
<protein>
    <submittedName>
        <fullName evidence="3">Uncharacterized protein</fullName>
    </submittedName>
</protein>
<keyword evidence="2" id="KW-0812">Transmembrane</keyword>
<evidence type="ECO:0000313" key="4">
    <source>
        <dbReference type="Proteomes" id="UP000033640"/>
    </source>
</evidence>
<dbReference type="EMBL" id="JYIW01000022">
    <property type="protein sequence ID" value="KJL29872.1"/>
    <property type="molecule type" value="Genomic_DNA"/>
</dbReference>
<reference evidence="3 4" key="1">
    <citation type="submission" date="2015-02" db="EMBL/GenBank/DDBJ databases">
        <title>Draft genome sequences of ten Microbacterium spp. with emphasis on heavy metal contaminated environments.</title>
        <authorList>
            <person name="Corretto E."/>
        </authorList>
    </citation>
    <scope>NUCLEOTIDE SEQUENCE [LARGE SCALE GENOMIC DNA]</scope>
    <source>
        <strain evidence="3 4">BEL4b</strain>
    </source>
</reference>
<accession>A0A0F0L9J6</accession>
<evidence type="ECO:0000313" key="3">
    <source>
        <dbReference type="EMBL" id="KJL29872.1"/>
    </source>
</evidence>